<dbReference type="CDD" id="cd02440">
    <property type="entry name" value="AdoMet_MTases"/>
    <property type="match status" value="1"/>
</dbReference>
<dbReference type="GeneID" id="300656250"/>
<dbReference type="InterPro" id="IPR029063">
    <property type="entry name" value="SAM-dependent_MTases_sf"/>
</dbReference>
<feature type="domain" description="Methyltransferase type 11" evidence="2">
    <location>
        <begin position="66"/>
        <end position="166"/>
    </location>
</feature>
<dbReference type="RefSeq" id="WP_160586342.1">
    <property type="nucleotide sequence ID" value="NZ_BMHN01000001.1"/>
</dbReference>
<comment type="caution">
    <text evidence="3">The sequence shown here is derived from an EMBL/GenBank/DDBJ whole genome shotgun (WGS) entry which is preliminary data.</text>
</comment>
<dbReference type="Gene3D" id="3.40.50.150">
    <property type="entry name" value="Vaccinia Virus protein VP39"/>
    <property type="match status" value="1"/>
</dbReference>
<dbReference type="GO" id="GO:0016126">
    <property type="term" value="P:sterol biosynthetic process"/>
    <property type="evidence" value="ECO:0007669"/>
    <property type="project" value="TreeGrafter"/>
</dbReference>
<dbReference type="PANTHER" id="PTHR44068:SF1">
    <property type="entry name" value="HYPOTHETICAL LOC100005854"/>
    <property type="match status" value="1"/>
</dbReference>
<dbReference type="OrthoDB" id="9770485at2"/>
<dbReference type="InterPro" id="IPR050447">
    <property type="entry name" value="Erg6_SMT_methyltransf"/>
</dbReference>
<dbReference type="GO" id="GO:0003838">
    <property type="term" value="F:sterol 24-C-methyltransferase activity"/>
    <property type="evidence" value="ECO:0007669"/>
    <property type="project" value="TreeGrafter"/>
</dbReference>
<dbReference type="EMBL" id="WXYQ01000001">
    <property type="protein sequence ID" value="NBG94194.1"/>
    <property type="molecule type" value="Genomic_DNA"/>
</dbReference>
<reference evidence="3 4" key="1">
    <citation type="journal article" date="2016" name="Int. J. Syst. Evol. Microbiol.">
        <title>Pyruvatibacter mobilis gen. nov., sp. nov., a marine bacterium from the culture broth of Picochlorum sp. 122.</title>
        <authorList>
            <person name="Wang G."/>
            <person name="Tang M."/>
            <person name="Wu H."/>
            <person name="Dai S."/>
            <person name="Li T."/>
            <person name="Chen C."/>
            <person name="He H."/>
            <person name="Fan J."/>
            <person name="Xiang W."/>
            <person name="Li X."/>
        </authorList>
    </citation>
    <scope>NUCLEOTIDE SEQUENCE [LARGE SCALE GENOMIC DNA]</scope>
    <source>
        <strain evidence="3 4">GYP-11</strain>
    </source>
</reference>
<dbReference type="GO" id="GO:0032259">
    <property type="term" value="P:methylation"/>
    <property type="evidence" value="ECO:0007669"/>
    <property type="project" value="UniProtKB-KW"/>
</dbReference>
<dbReference type="AlphaFoldDB" id="A0A845Q775"/>
<keyword evidence="4" id="KW-1185">Reference proteome</keyword>
<dbReference type="SUPFAM" id="SSF53335">
    <property type="entry name" value="S-adenosyl-L-methionine-dependent methyltransferases"/>
    <property type="match status" value="1"/>
</dbReference>
<organism evidence="3 4">
    <name type="scientific">Pyruvatibacter mobilis</name>
    <dbReference type="NCBI Taxonomy" id="1712261"/>
    <lineage>
        <taxon>Bacteria</taxon>
        <taxon>Pseudomonadati</taxon>
        <taxon>Pseudomonadota</taxon>
        <taxon>Alphaproteobacteria</taxon>
        <taxon>Hyphomicrobiales</taxon>
        <taxon>Parvibaculaceae</taxon>
        <taxon>Pyruvatibacter</taxon>
    </lineage>
</organism>
<protein>
    <submittedName>
        <fullName evidence="3">Methyltransferase domain-containing protein</fullName>
    </submittedName>
</protein>
<dbReference type="InterPro" id="IPR013216">
    <property type="entry name" value="Methyltransf_11"/>
</dbReference>
<accession>A0A845Q775</accession>
<sequence>MASHLPMIDKNAANTEAEAERETGSQFGHPRGLMGRLALTAMAWKNGAYNSAARQALALAPGERVLEIGCGPGVSLRRVARIVGRTGRVAGVDVSRAAVRMARHKLHWMIARNRAEVAQASAESLPFPADAFDKVYAVNSFQFWPEPQRALVEIARVLAPGGHLVIVQRSAGPDTTSNFAGAQGGWDRVERAVEAAKQAGFAVVDVTQEPAGKLVAAIAIFEKPRLGQA</sequence>
<gene>
    <name evidence="3" type="ORF">GTQ45_00445</name>
</gene>
<name>A0A845Q775_9HYPH</name>
<keyword evidence="1 3" id="KW-0808">Transferase</keyword>
<evidence type="ECO:0000313" key="3">
    <source>
        <dbReference type="EMBL" id="NBG94194.1"/>
    </source>
</evidence>
<dbReference type="Pfam" id="PF08241">
    <property type="entry name" value="Methyltransf_11"/>
    <property type="match status" value="1"/>
</dbReference>
<keyword evidence="3" id="KW-0489">Methyltransferase</keyword>
<evidence type="ECO:0000256" key="1">
    <source>
        <dbReference type="ARBA" id="ARBA00022679"/>
    </source>
</evidence>
<dbReference type="PANTHER" id="PTHR44068">
    <property type="entry name" value="ZGC:194242"/>
    <property type="match status" value="1"/>
</dbReference>
<evidence type="ECO:0000313" key="4">
    <source>
        <dbReference type="Proteomes" id="UP000470384"/>
    </source>
</evidence>
<dbReference type="Proteomes" id="UP000470384">
    <property type="component" value="Unassembled WGS sequence"/>
</dbReference>
<evidence type="ECO:0000259" key="2">
    <source>
        <dbReference type="Pfam" id="PF08241"/>
    </source>
</evidence>
<proteinExistence type="predicted"/>